<keyword evidence="12" id="KW-1185">Reference proteome</keyword>
<keyword evidence="5 8" id="KW-1133">Transmembrane helix</keyword>
<comment type="similarity">
    <text evidence="8">Belongs to the FtsL family.</text>
</comment>
<keyword evidence="3 8" id="KW-0132">Cell division</keyword>
<comment type="subcellular location">
    <subcellularLocation>
        <location evidence="8">Cell inner membrane</location>
        <topology evidence="8">Single-pass type II membrane protein</topology>
    </subcellularLocation>
    <subcellularLocation>
        <location evidence="1">Cell membrane</location>
        <topology evidence="1">Single-pass type II membrane protein</topology>
    </subcellularLocation>
    <text evidence="8">Localizes to the division septum where it forms a ring structure.</text>
</comment>
<dbReference type="InterPro" id="IPR011922">
    <property type="entry name" value="Cell_div_FtsL"/>
</dbReference>
<dbReference type="PANTHER" id="PTHR37479:SF1">
    <property type="entry name" value="CELL DIVISION PROTEIN FTSL"/>
    <property type="match status" value="1"/>
</dbReference>
<evidence type="ECO:0000256" key="7">
    <source>
        <dbReference type="ARBA" id="ARBA00023306"/>
    </source>
</evidence>
<dbReference type="Proteomes" id="UP000061135">
    <property type="component" value="Chromosome"/>
</dbReference>
<evidence type="ECO:0000256" key="6">
    <source>
        <dbReference type="ARBA" id="ARBA00023136"/>
    </source>
</evidence>
<name>A0A0E3UZL6_9BURK</name>
<dbReference type="GO" id="GO:0032153">
    <property type="term" value="C:cell division site"/>
    <property type="evidence" value="ECO:0007669"/>
    <property type="project" value="UniProtKB-UniRule"/>
</dbReference>
<feature type="chain" id="PRO_5002413282" description="Cell division protein FtsL" evidence="10">
    <location>
        <begin position="22"/>
        <end position="88"/>
    </location>
</feature>
<comment type="subunit">
    <text evidence="8">Part of a complex composed of FtsB, FtsL and FtsQ.</text>
</comment>
<evidence type="ECO:0000313" key="11">
    <source>
        <dbReference type="EMBL" id="AKD24494.1"/>
    </source>
</evidence>
<dbReference type="OrthoDB" id="9153760at2"/>
<feature type="signal peptide" evidence="10">
    <location>
        <begin position="1"/>
        <end position="21"/>
    </location>
</feature>
<dbReference type="RefSeq" id="WP_046329456.1">
    <property type="nucleotide sequence ID" value="NZ_CP007501.1"/>
</dbReference>
<evidence type="ECO:0000256" key="10">
    <source>
        <dbReference type="SAM" id="SignalP"/>
    </source>
</evidence>
<dbReference type="EMBL" id="CP007501">
    <property type="protein sequence ID" value="AKD24494.1"/>
    <property type="molecule type" value="Genomic_DNA"/>
</dbReference>
<accession>A0A0E3UZL6</accession>
<protein>
    <recommendedName>
        <fullName evidence="8 9">Cell division protein FtsL</fullName>
    </recommendedName>
</protein>
<evidence type="ECO:0000256" key="8">
    <source>
        <dbReference type="HAMAP-Rule" id="MF_00910"/>
    </source>
</evidence>
<dbReference type="KEGG" id="pdq:CL55_00001610"/>
<dbReference type="HAMAP" id="MF_00910">
    <property type="entry name" value="FtsL"/>
    <property type="match status" value="1"/>
</dbReference>
<evidence type="ECO:0000256" key="5">
    <source>
        <dbReference type="ARBA" id="ARBA00022989"/>
    </source>
</evidence>
<sequence>MNRATLTLLVLLLVCALSLVAAQQRARKLFISLDRAQIEERKLNQDWLRLEYEQRNLSKSARIRDVARNQLHMAPISPERTLYLKEAR</sequence>
<dbReference type="NCBIfam" id="TIGR02209">
    <property type="entry name" value="ftsL_broad"/>
    <property type="match status" value="1"/>
</dbReference>
<evidence type="ECO:0000256" key="9">
    <source>
        <dbReference type="NCBIfam" id="TIGR02209"/>
    </source>
</evidence>
<dbReference type="HOGENOM" id="CLU_156524_0_1_4"/>
<reference evidence="11 12" key="1">
    <citation type="submission" date="2014-03" db="EMBL/GenBank/DDBJ databases">
        <title>Genome of Polynucleobacter strain MWH-MoK4.</title>
        <authorList>
            <person name="Hahn M.W."/>
        </authorList>
    </citation>
    <scope>NUCLEOTIDE SEQUENCE [LARGE SCALE GENOMIC DNA]</scope>
    <source>
        <strain evidence="11 12">MWH-MoK4</strain>
    </source>
</reference>
<dbReference type="PATRIC" id="fig|576611.7.peg.162"/>
<organism evidence="11 12">
    <name type="scientific">Polynucleobacter duraquae</name>
    <dbReference type="NCBI Taxonomy" id="1835254"/>
    <lineage>
        <taxon>Bacteria</taxon>
        <taxon>Pseudomonadati</taxon>
        <taxon>Pseudomonadota</taxon>
        <taxon>Betaproteobacteria</taxon>
        <taxon>Burkholderiales</taxon>
        <taxon>Burkholderiaceae</taxon>
        <taxon>Polynucleobacter</taxon>
    </lineage>
</organism>
<evidence type="ECO:0000256" key="4">
    <source>
        <dbReference type="ARBA" id="ARBA00022692"/>
    </source>
</evidence>
<keyword evidence="6 8" id="KW-0472">Membrane</keyword>
<dbReference type="STRING" id="1835254.CL55_00001610"/>
<dbReference type="Pfam" id="PF04999">
    <property type="entry name" value="FtsL"/>
    <property type="match status" value="1"/>
</dbReference>
<keyword evidence="2 8" id="KW-1003">Cell membrane</keyword>
<evidence type="ECO:0000256" key="1">
    <source>
        <dbReference type="ARBA" id="ARBA00004401"/>
    </source>
</evidence>
<evidence type="ECO:0000256" key="3">
    <source>
        <dbReference type="ARBA" id="ARBA00022618"/>
    </source>
</evidence>
<dbReference type="AlphaFoldDB" id="A0A0E3UZL6"/>
<keyword evidence="4 8" id="KW-0812">Transmembrane</keyword>
<comment type="function">
    <text evidence="8">Essential cell division protein. May link together the upstream cell division proteins, which are predominantly cytoplasmic, with the downstream cell division proteins, which are predominantly periplasmic.</text>
</comment>
<keyword evidence="10" id="KW-0732">Signal</keyword>
<dbReference type="PANTHER" id="PTHR37479">
    <property type="entry name" value="CELL DIVISION PROTEIN FTSL"/>
    <property type="match status" value="1"/>
</dbReference>
<gene>
    <name evidence="8" type="primary">ftsL</name>
    <name evidence="11" type="ORF">CL55_00001610</name>
</gene>
<dbReference type="GO" id="GO:0005886">
    <property type="term" value="C:plasma membrane"/>
    <property type="evidence" value="ECO:0007669"/>
    <property type="project" value="UniProtKB-SubCell"/>
</dbReference>
<evidence type="ECO:0000313" key="12">
    <source>
        <dbReference type="Proteomes" id="UP000061135"/>
    </source>
</evidence>
<evidence type="ECO:0000256" key="2">
    <source>
        <dbReference type="ARBA" id="ARBA00022475"/>
    </source>
</evidence>
<proteinExistence type="inferred from homology"/>
<keyword evidence="8" id="KW-0997">Cell inner membrane</keyword>
<dbReference type="GO" id="GO:0043093">
    <property type="term" value="P:FtsZ-dependent cytokinesis"/>
    <property type="evidence" value="ECO:0007669"/>
    <property type="project" value="UniProtKB-UniRule"/>
</dbReference>
<keyword evidence="7 8" id="KW-0131">Cell cycle</keyword>